<sequence length="104" mass="11903">MAPCEFCSNFLVLRPNKANPIKLLRFLWSGYIAEGADAMIECPKGEEEENRKHKVVIFLSLLVQMILLWIAKPLRCIGSAFEWLLNLPSSNQNWRGLIHNVLHG</sequence>
<protein>
    <submittedName>
        <fullName evidence="1">Uncharacterized protein</fullName>
    </submittedName>
</protein>
<gene>
    <name evidence="1" type="ORF">CURHAP_LOCUS45350</name>
    <name evidence="2" type="ORF">ORAREDHAP_LOCUS44689</name>
</gene>
<dbReference type="EMBL" id="CAEKKB010000007">
    <property type="protein sequence ID" value="CAB4317795.1"/>
    <property type="molecule type" value="Genomic_DNA"/>
</dbReference>
<dbReference type="OrthoDB" id="1938854at2759"/>
<dbReference type="PANTHER" id="PTHR46086:SF4">
    <property type="entry name" value="ALPHA_BETA-HYDROLASES SUPERFAMILY PROTEIN"/>
    <property type="match status" value="1"/>
</dbReference>
<evidence type="ECO:0000313" key="1">
    <source>
        <dbReference type="EMBL" id="CAB4287418.1"/>
    </source>
</evidence>
<name>A0A6J5VNE0_PRUAR</name>
<organism evidence="1 3">
    <name type="scientific">Prunus armeniaca</name>
    <name type="common">Apricot</name>
    <name type="synonym">Armeniaca vulgaris</name>
    <dbReference type="NCBI Taxonomy" id="36596"/>
    <lineage>
        <taxon>Eukaryota</taxon>
        <taxon>Viridiplantae</taxon>
        <taxon>Streptophyta</taxon>
        <taxon>Embryophyta</taxon>
        <taxon>Tracheophyta</taxon>
        <taxon>Spermatophyta</taxon>
        <taxon>Magnoliopsida</taxon>
        <taxon>eudicotyledons</taxon>
        <taxon>Gunneridae</taxon>
        <taxon>Pentapetalae</taxon>
        <taxon>rosids</taxon>
        <taxon>fabids</taxon>
        <taxon>Rosales</taxon>
        <taxon>Rosaceae</taxon>
        <taxon>Amygdaloideae</taxon>
        <taxon>Amygdaleae</taxon>
        <taxon>Prunus</taxon>
    </lineage>
</organism>
<reference evidence="1 3" key="2">
    <citation type="submission" date="2020-05" db="EMBL/GenBank/DDBJ databases">
        <authorList>
            <person name="Campoy J."/>
            <person name="Schneeberger K."/>
            <person name="Spophaly S."/>
        </authorList>
    </citation>
    <scope>NUCLEOTIDE SEQUENCE [LARGE SCALE GENOMIC DNA]</scope>
    <source>
        <strain evidence="1">PruArmRojPasFocal</strain>
    </source>
</reference>
<dbReference type="PANTHER" id="PTHR46086">
    <property type="entry name" value="ALPHA/BETA-HYDROLASES SUPERFAMILY PROTEIN"/>
    <property type="match status" value="1"/>
</dbReference>
<dbReference type="GO" id="GO:0006629">
    <property type="term" value="P:lipid metabolic process"/>
    <property type="evidence" value="ECO:0007669"/>
    <property type="project" value="InterPro"/>
</dbReference>
<dbReference type="InterPro" id="IPR044819">
    <property type="entry name" value="OBL-like"/>
</dbReference>
<evidence type="ECO:0000313" key="3">
    <source>
        <dbReference type="Proteomes" id="UP000507222"/>
    </source>
</evidence>
<dbReference type="GO" id="GO:0004806">
    <property type="term" value="F:triacylglycerol lipase activity"/>
    <property type="evidence" value="ECO:0007669"/>
    <property type="project" value="InterPro"/>
</dbReference>
<dbReference type="Proteomes" id="UP000507222">
    <property type="component" value="Unassembled WGS sequence"/>
</dbReference>
<keyword evidence="4" id="KW-1185">Reference proteome</keyword>
<dbReference type="EMBL" id="CAEKDK010000007">
    <property type="protein sequence ID" value="CAB4287418.1"/>
    <property type="molecule type" value="Genomic_DNA"/>
</dbReference>
<dbReference type="AlphaFoldDB" id="A0A6J5VNE0"/>
<accession>A0A6J5VNE0</accession>
<evidence type="ECO:0000313" key="4">
    <source>
        <dbReference type="Proteomes" id="UP000507245"/>
    </source>
</evidence>
<proteinExistence type="predicted"/>
<reference evidence="4" key="1">
    <citation type="journal article" date="2020" name="Genome Biol.">
        <title>Gamete binning: chromosome-level and haplotype-resolved genome assembly enabled by high-throughput single-cell sequencing of gamete genomes.</title>
        <authorList>
            <person name="Campoy J.A."/>
            <person name="Sun H."/>
            <person name="Goel M."/>
            <person name="Jiao W.-B."/>
            <person name="Folz-Donahue K."/>
            <person name="Wang N."/>
            <person name="Rubio M."/>
            <person name="Liu C."/>
            <person name="Kukat C."/>
            <person name="Ruiz D."/>
            <person name="Huettel B."/>
            <person name="Schneeberger K."/>
        </authorList>
    </citation>
    <scope>NUCLEOTIDE SEQUENCE [LARGE SCALE GENOMIC DNA]</scope>
    <source>
        <strain evidence="4">cv. Rojo Pasion</strain>
    </source>
</reference>
<dbReference type="Proteomes" id="UP000507245">
    <property type="component" value="Unassembled WGS sequence"/>
</dbReference>
<evidence type="ECO:0000313" key="2">
    <source>
        <dbReference type="EMBL" id="CAB4317795.1"/>
    </source>
</evidence>